<dbReference type="EMBL" id="APJX01000014">
    <property type="protein sequence ID" value="EMS77527.1"/>
    <property type="molecule type" value="Genomic_DNA"/>
</dbReference>
<evidence type="ECO:0000313" key="9">
    <source>
        <dbReference type="Proteomes" id="UP000014216"/>
    </source>
</evidence>
<proteinExistence type="inferred from homology"/>
<evidence type="ECO:0000256" key="5">
    <source>
        <dbReference type="SAM" id="MobiDB-lite"/>
    </source>
</evidence>
<dbReference type="InterPro" id="IPR004089">
    <property type="entry name" value="MCPsignal_dom"/>
</dbReference>
<evidence type="ECO:0000256" key="2">
    <source>
        <dbReference type="ARBA" id="ARBA00029447"/>
    </source>
</evidence>
<name>S0FZW1_9BACT</name>
<dbReference type="GO" id="GO:0007165">
    <property type="term" value="P:signal transduction"/>
    <property type="evidence" value="ECO:0007669"/>
    <property type="project" value="UniProtKB-KW"/>
</dbReference>
<dbReference type="Pfam" id="PF00015">
    <property type="entry name" value="MCPsignal"/>
    <property type="match status" value="1"/>
</dbReference>
<dbReference type="GO" id="GO:0006935">
    <property type="term" value="P:chemotaxis"/>
    <property type="evidence" value="ECO:0007669"/>
    <property type="project" value="UniProtKB-KW"/>
</dbReference>
<feature type="compositionally biased region" description="Basic and acidic residues" evidence="5">
    <location>
        <begin position="609"/>
        <end position="619"/>
    </location>
</feature>
<sequence length="619" mass="67368">MIVFKEMTLGKRIAFGIALMLVLMLVVGGAGYYGLSRVDAVMKLYTQVNSLQTLAAAFRDESNKYMLYEMQDDTPGREAASDAAFSLLGEGDVMLARLESVPGITSEEAQDIASARDAMNTYKEHFEAYISANTVKTELAGQAGSEFEEIFKEVEEAEFWKDEMALTARIMSNYTLSYFNRASDANWEALVQSIDEFAAARNDWAEKTSNSEMLQERAEKIKQALETYVGSVNAYRDQVLLQDNLRNAMDQEQDALFTACGNLAESAETKLQSQAGLSSKVILITMLAALIIGIVYAAVSIKRIVGKINRVINGVMEGTDQMVSSSEHIAQDGQELSDGASRQAASIEETSSSLEEIASMVKQNAENAGKAKEMTREVEHIVEEVDRHMTDMSVAIKEISDSSKETDKIVKTIDEISFQTNLLALNAAVEAARAGEAGAGFAVVAEEVRNLAMRAADAAKSTAVLIGNTMKSVEKGSRFTQATQDSFKTNKEISSKVGALVDEIAEASREQAEGIESVSQAVTDMDSVVQQNAANAEESASAAEQMNAQANQMKEYLNELVVLIRRNKENTRSRNGGGSENTRKLEQEFSGEEPSLLALTAAPSGDRLNSLDRKTGENQ</sequence>
<feature type="transmembrane region" description="Helical" evidence="6">
    <location>
        <begin position="281"/>
        <end position="299"/>
    </location>
</feature>
<gene>
    <name evidence="8" type="ORF">Dpo_14c00100</name>
</gene>
<keyword evidence="6" id="KW-0812">Transmembrane</keyword>
<keyword evidence="4" id="KW-0175">Coiled coil</keyword>
<evidence type="ECO:0000259" key="7">
    <source>
        <dbReference type="PROSITE" id="PS50111"/>
    </source>
</evidence>
<accession>S0FZW1</accession>
<feature type="coiled-coil region" evidence="4">
    <location>
        <begin position="533"/>
        <end position="566"/>
    </location>
</feature>
<protein>
    <submittedName>
        <fullName evidence="8">Methyl-accepting chemotaxis protein</fullName>
    </submittedName>
</protein>
<feature type="transmembrane region" description="Helical" evidence="6">
    <location>
        <begin position="13"/>
        <end position="35"/>
    </location>
</feature>
<dbReference type="GO" id="GO:0005886">
    <property type="term" value="C:plasma membrane"/>
    <property type="evidence" value="ECO:0007669"/>
    <property type="project" value="TreeGrafter"/>
</dbReference>
<dbReference type="PANTHER" id="PTHR43531:SF11">
    <property type="entry name" value="METHYL-ACCEPTING CHEMOTAXIS PROTEIN 3"/>
    <property type="match status" value="1"/>
</dbReference>
<dbReference type="PANTHER" id="PTHR43531">
    <property type="entry name" value="PROTEIN ICFG"/>
    <property type="match status" value="1"/>
</dbReference>
<comment type="caution">
    <text evidence="8">The sequence shown here is derived from an EMBL/GenBank/DDBJ whole genome shotgun (WGS) entry which is preliminary data.</text>
</comment>
<evidence type="ECO:0000313" key="8">
    <source>
        <dbReference type="EMBL" id="EMS77527.1"/>
    </source>
</evidence>
<keyword evidence="1" id="KW-0145">Chemotaxis</keyword>
<dbReference type="InterPro" id="IPR051310">
    <property type="entry name" value="MCP_chemotaxis"/>
</dbReference>
<evidence type="ECO:0000256" key="3">
    <source>
        <dbReference type="PROSITE-ProRule" id="PRU00284"/>
    </source>
</evidence>
<feature type="region of interest" description="Disordered" evidence="5">
    <location>
        <begin position="568"/>
        <end position="619"/>
    </location>
</feature>
<keyword evidence="6" id="KW-0472">Membrane</keyword>
<dbReference type="Proteomes" id="UP000014216">
    <property type="component" value="Unassembled WGS sequence"/>
</dbReference>
<dbReference type="SUPFAM" id="SSF58104">
    <property type="entry name" value="Methyl-accepting chemotaxis protein (MCP) signaling domain"/>
    <property type="match status" value="1"/>
</dbReference>
<keyword evidence="3" id="KW-0807">Transducer</keyword>
<dbReference type="AlphaFoldDB" id="S0FZW1"/>
<dbReference type="OrthoDB" id="9765170at2"/>
<evidence type="ECO:0000256" key="6">
    <source>
        <dbReference type="SAM" id="Phobius"/>
    </source>
</evidence>
<evidence type="ECO:0000256" key="1">
    <source>
        <dbReference type="ARBA" id="ARBA00022500"/>
    </source>
</evidence>
<dbReference type="SMART" id="SM00283">
    <property type="entry name" value="MA"/>
    <property type="match status" value="1"/>
</dbReference>
<dbReference type="Gene3D" id="1.10.287.950">
    <property type="entry name" value="Methyl-accepting chemotaxis protein"/>
    <property type="match status" value="1"/>
</dbReference>
<feature type="domain" description="Methyl-accepting transducer" evidence="7">
    <location>
        <begin position="318"/>
        <end position="547"/>
    </location>
</feature>
<organism evidence="8 9">
    <name type="scientific">Desulfotignum phosphitoxidans DSM 13687</name>
    <dbReference type="NCBI Taxonomy" id="1286635"/>
    <lineage>
        <taxon>Bacteria</taxon>
        <taxon>Pseudomonadati</taxon>
        <taxon>Thermodesulfobacteriota</taxon>
        <taxon>Desulfobacteria</taxon>
        <taxon>Desulfobacterales</taxon>
        <taxon>Desulfobacteraceae</taxon>
        <taxon>Desulfotignum</taxon>
    </lineage>
</organism>
<reference evidence="8 9" key="1">
    <citation type="journal article" date="2013" name="Genome Announc.">
        <title>Draft Genome Sequence of Desulfotignum phosphitoxidans DSM 13687 Strain FiPS-3.</title>
        <authorList>
            <person name="Poehlein A."/>
            <person name="Daniel R."/>
            <person name="Simeonova D.D."/>
        </authorList>
    </citation>
    <scope>NUCLEOTIDE SEQUENCE [LARGE SCALE GENOMIC DNA]</scope>
    <source>
        <strain evidence="8 9">DSM 13687</strain>
    </source>
</reference>
<keyword evidence="9" id="KW-1185">Reference proteome</keyword>
<dbReference type="PROSITE" id="PS50111">
    <property type="entry name" value="CHEMOTAXIS_TRANSDUC_2"/>
    <property type="match status" value="1"/>
</dbReference>
<dbReference type="GO" id="GO:0004888">
    <property type="term" value="F:transmembrane signaling receptor activity"/>
    <property type="evidence" value="ECO:0007669"/>
    <property type="project" value="TreeGrafter"/>
</dbReference>
<keyword evidence="6" id="KW-1133">Transmembrane helix</keyword>
<comment type="similarity">
    <text evidence="2">Belongs to the methyl-accepting chemotaxis (MCP) protein family.</text>
</comment>
<evidence type="ECO:0000256" key="4">
    <source>
        <dbReference type="SAM" id="Coils"/>
    </source>
</evidence>
<feature type="region of interest" description="Disordered" evidence="5">
    <location>
        <begin position="323"/>
        <end position="348"/>
    </location>
</feature>
<dbReference type="RefSeq" id="WP_006968426.1">
    <property type="nucleotide sequence ID" value="NZ_APJX01000014.1"/>
</dbReference>